<proteinExistence type="predicted"/>
<dbReference type="NCBIfam" id="NF033539">
    <property type="entry name" value="transpos_IS1380"/>
    <property type="match status" value="1"/>
</dbReference>
<gene>
    <name evidence="2" type="ORF">ETD86_06120</name>
</gene>
<dbReference type="AlphaFoldDB" id="A0A5S4FTG8"/>
<organism evidence="2 3">
    <name type="scientific">Nonomuraea turkmeniaca</name>
    <dbReference type="NCBI Taxonomy" id="103838"/>
    <lineage>
        <taxon>Bacteria</taxon>
        <taxon>Bacillati</taxon>
        <taxon>Actinomycetota</taxon>
        <taxon>Actinomycetes</taxon>
        <taxon>Streptosporangiales</taxon>
        <taxon>Streptosporangiaceae</taxon>
        <taxon>Nonomuraea</taxon>
    </lineage>
</organism>
<dbReference type="OrthoDB" id="3254802at2"/>
<dbReference type="Pfam" id="PF13701">
    <property type="entry name" value="DDE_Tnp_1_4"/>
    <property type="match status" value="1"/>
</dbReference>
<keyword evidence="3" id="KW-1185">Reference proteome</keyword>
<name>A0A5S4FTG8_9ACTN</name>
<evidence type="ECO:0000313" key="3">
    <source>
        <dbReference type="Proteomes" id="UP000309128"/>
    </source>
</evidence>
<protein>
    <submittedName>
        <fullName evidence="2">IS1380 family transposase</fullName>
    </submittedName>
</protein>
<feature type="domain" description="Transposase DDE" evidence="1">
    <location>
        <begin position="5"/>
        <end position="460"/>
    </location>
</feature>
<reference evidence="2 3" key="1">
    <citation type="submission" date="2019-05" db="EMBL/GenBank/DDBJ databases">
        <title>Draft genome sequence of Nonomuraea turkmeniaca DSM 43926.</title>
        <authorList>
            <person name="Saricaoglu S."/>
            <person name="Isik K."/>
        </authorList>
    </citation>
    <scope>NUCLEOTIDE SEQUENCE [LARGE SCALE GENOMIC DNA]</scope>
    <source>
        <strain evidence="2 3">DSM 43926</strain>
    </source>
</reference>
<dbReference type="Proteomes" id="UP000309128">
    <property type="component" value="Unassembled WGS sequence"/>
</dbReference>
<dbReference type="InterPro" id="IPR025668">
    <property type="entry name" value="Tnp_DDE_dom"/>
</dbReference>
<dbReference type="EMBL" id="VCKY01000014">
    <property type="protein sequence ID" value="TMR23969.1"/>
    <property type="molecule type" value="Genomic_DNA"/>
</dbReference>
<dbReference type="InterPro" id="IPR047960">
    <property type="entry name" value="Transpos_IS1380"/>
</dbReference>
<evidence type="ECO:0000259" key="1">
    <source>
        <dbReference type="Pfam" id="PF13701"/>
    </source>
</evidence>
<sequence>MQGLTVTVGGHGVVSHVGTAGLRMLAFKSGLTGELTAALRVRGHQVRHDRGQVLSDLGVMIADGGTAIRHIRTLRDQGELFGSVASASTAWRALEEVTARQRDKIAAARARARRRVWELIAARHAGIPPSRTCYGDLGEWIVIRLDATIQLCHSDKEAAAGTFKGSFGLFPLTAWCDNTGESLAIKLRPGNAGANTVADHLEVLAAAIAQIPPKHRRRILITCDGAGATIELLAFITTLNTRSRRAHYSVGFDLDERARSAITALPADVWSCVLDDTGQARPLEEAGTAELTGLLRQSAGGDKLANWPAGMRILVRREKPASGAKLTDFEKARGWRYQLIATNTPALALPLQQGEARHRVHARVEDFIRCGKNTGLASLPSWSLAINQAWCIAAAIGCDLLSWFRLLCCEAELAIAEPSTLRYTLLHTSARLVRGQRRRTIKIPHTWPWAHQLQRAIASVLMLPAPT</sequence>
<accession>A0A5S4FTG8</accession>
<evidence type="ECO:0000313" key="2">
    <source>
        <dbReference type="EMBL" id="TMR23969.1"/>
    </source>
</evidence>
<comment type="caution">
    <text evidence="2">The sequence shown here is derived from an EMBL/GenBank/DDBJ whole genome shotgun (WGS) entry which is preliminary data.</text>
</comment>